<keyword evidence="2" id="KW-1185">Reference proteome</keyword>
<proteinExistence type="predicted"/>
<evidence type="ECO:0000313" key="1">
    <source>
        <dbReference type="EMBL" id="CAI06854.1"/>
    </source>
</evidence>
<dbReference type="STRING" id="76114.ebA1344"/>
<dbReference type="AlphaFoldDB" id="Q5P757"/>
<dbReference type="EMBL" id="CR555306">
    <property type="protein sequence ID" value="CAI06854.1"/>
    <property type="molecule type" value="Genomic_DNA"/>
</dbReference>
<dbReference type="HOGENOM" id="CLU_1955059_0_0_4"/>
<organism evidence="1 2">
    <name type="scientific">Aromatoleum aromaticum (strain DSM 19018 / LMG 30748 / EbN1)</name>
    <name type="common">Azoarcus sp. (strain EbN1)</name>
    <dbReference type="NCBI Taxonomy" id="76114"/>
    <lineage>
        <taxon>Bacteria</taxon>
        <taxon>Pseudomonadati</taxon>
        <taxon>Pseudomonadota</taxon>
        <taxon>Betaproteobacteria</taxon>
        <taxon>Rhodocyclales</taxon>
        <taxon>Rhodocyclaceae</taxon>
        <taxon>Aromatoleum</taxon>
    </lineage>
</organism>
<dbReference type="KEGG" id="eba:ebA1344"/>
<evidence type="ECO:0000313" key="2">
    <source>
        <dbReference type="Proteomes" id="UP000006552"/>
    </source>
</evidence>
<name>Q5P757_AROAE</name>
<sequence length="128" mass="13407">MSLDALLAKLERGAVTPVTAAVTPDVTPESALLLAVTAVTPVTAQIDNGQGEAARAVAEEPLEAEPDPPAVVLLCTRCRHRARPGHAEPGYCALRTDQPNAYGPGHPLHRLPADGGADCDLFEAWPWA</sequence>
<reference evidence="1 2" key="1">
    <citation type="journal article" date="2005" name="Arch. Microbiol.">
        <title>The genome sequence of an anaerobic aromatic-degrading denitrifying bacterium, strain EbN1.</title>
        <authorList>
            <person name="Rabus R."/>
            <person name="Kube M."/>
            <person name="Heider J."/>
            <person name="Beck A."/>
            <person name="Heitmann K."/>
            <person name="Widdel F."/>
            <person name="Reinhardt R."/>
        </authorList>
    </citation>
    <scope>NUCLEOTIDE SEQUENCE [LARGE SCALE GENOMIC DNA]</scope>
    <source>
        <strain evidence="1 2">EbN1</strain>
    </source>
</reference>
<gene>
    <name evidence="1" type="ORF">ebA1344</name>
</gene>
<protein>
    <submittedName>
        <fullName evidence="1">Uncharacterized protein</fullName>
    </submittedName>
</protein>
<accession>Q5P757</accession>
<dbReference type="Proteomes" id="UP000006552">
    <property type="component" value="Chromosome"/>
</dbReference>